<keyword evidence="2" id="KW-1185">Reference proteome</keyword>
<dbReference type="STRING" id="137733.SAMN05421767_10417"/>
<dbReference type="Proteomes" id="UP000198556">
    <property type="component" value="Unassembled WGS sequence"/>
</dbReference>
<evidence type="ECO:0000313" key="2">
    <source>
        <dbReference type="Proteomes" id="UP000198556"/>
    </source>
</evidence>
<gene>
    <name evidence="1" type="ORF">SAMN05421767_10417</name>
</gene>
<dbReference type="RefSeq" id="WP_089745939.1">
    <property type="nucleotide sequence ID" value="NZ_FOGF01000004.1"/>
</dbReference>
<accession>A0A1H9I0K6</accession>
<evidence type="ECO:0000313" key="1">
    <source>
        <dbReference type="EMBL" id="SEQ68121.1"/>
    </source>
</evidence>
<organism evidence="1 2">
    <name type="scientific">Granulicatella balaenopterae</name>
    <dbReference type="NCBI Taxonomy" id="137733"/>
    <lineage>
        <taxon>Bacteria</taxon>
        <taxon>Bacillati</taxon>
        <taxon>Bacillota</taxon>
        <taxon>Bacilli</taxon>
        <taxon>Lactobacillales</taxon>
        <taxon>Carnobacteriaceae</taxon>
        <taxon>Granulicatella</taxon>
    </lineage>
</organism>
<reference evidence="1 2" key="1">
    <citation type="submission" date="2016-10" db="EMBL/GenBank/DDBJ databases">
        <authorList>
            <person name="de Groot N.N."/>
        </authorList>
    </citation>
    <scope>NUCLEOTIDE SEQUENCE [LARGE SCALE GENOMIC DNA]</scope>
    <source>
        <strain evidence="1 2">DSM 15827</strain>
    </source>
</reference>
<protein>
    <submittedName>
        <fullName evidence="1">Uncharacterized protein</fullName>
    </submittedName>
</protein>
<sequence>MSNVIYIRGIAKSKKEKLKELARLNGFKSLNQYLKYVLSELAEEKEVKEYQRIHIKHEQILVDALERNTEIITDIVTMVGGEDDE</sequence>
<name>A0A1H9I0K6_9LACT</name>
<dbReference type="EMBL" id="FOGF01000004">
    <property type="protein sequence ID" value="SEQ68121.1"/>
    <property type="molecule type" value="Genomic_DNA"/>
</dbReference>
<dbReference type="AlphaFoldDB" id="A0A1H9I0K6"/>
<proteinExistence type="predicted"/>